<dbReference type="GO" id="GO:0015833">
    <property type="term" value="P:peptide transport"/>
    <property type="evidence" value="ECO:0007669"/>
    <property type="project" value="InterPro"/>
</dbReference>
<evidence type="ECO:0000256" key="6">
    <source>
        <dbReference type="ARBA" id="ARBA00022840"/>
    </source>
</evidence>
<dbReference type="GO" id="GO:0016887">
    <property type="term" value="F:ATP hydrolysis activity"/>
    <property type="evidence" value="ECO:0007669"/>
    <property type="project" value="InterPro"/>
</dbReference>
<evidence type="ECO:0000313" key="10">
    <source>
        <dbReference type="Proteomes" id="UP000015344"/>
    </source>
</evidence>
<dbReference type="PROSITE" id="PS50893">
    <property type="entry name" value="ABC_TRANSPORTER_2"/>
    <property type="match status" value="1"/>
</dbReference>
<comment type="similarity">
    <text evidence="2">Belongs to the ABC transporter superfamily.</text>
</comment>
<evidence type="ECO:0000256" key="7">
    <source>
        <dbReference type="ARBA" id="ARBA00023136"/>
    </source>
</evidence>
<dbReference type="FunFam" id="3.40.50.300:FF:000016">
    <property type="entry name" value="Oligopeptide ABC transporter ATP-binding component"/>
    <property type="match status" value="1"/>
</dbReference>
<keyword evidence="3" id="KW-0813">Transport</keyword>
<dbReference type="PANTHER" id="PTHR43297:SF2">
    <property type="entry name" value="DIPEPTIDE TRANSPORT ATP-BINDING PROTEIN DPPD"/>
    <property type="match status" value="1"/>
</dbReference>
<comment type="subcellular location">
    <subcellularLocation>
        <location evidence="1">Cell membrane</location>
        <topology evidence="1">Peripheral membrane protein</topology>
    </subcellularLocation>
</comment>
<dbReference type="EMBL" id="ATMT01000053">
    <property type="protein sequence ID" value="EPY06703.1"/>
    <property type="molecule type" value="Genomic_DNA"/>
</dbReference>
<dbReference type="eggNOG" id="COG0444">
    <property type="taxonomic scope" value="Bacteria"/>
</dbReference>
<dbReference type="InterPro" id="IPR027417">
    <property type="entry name" value="P-loop_NTPase"/>
</dbReference>
<dbReference type="Gene3D" id="3.40.50.300">
    <property type="entry name" value="P-loop containing nucleotide triphosphate hydrolases"/>
    <property type="match status" value="1"/>
</dbReference>
<feature type="domain" description="ABC transporter" evidence="8">
    <location>
        <begin position="9"/>
        <end position="258"/>
    </location>
</feature>
<dbReference type="InterPro" id="IPR013563">
    <property type="entry name" value="Oligopep_ABC_C"/>
</dbReference>
<accession>S9SRF0</accession>
<evidence type="ECO:0000256" key="5">
    <source>
        <dbReference type="ARBA" id="ARBA00022741"/>
    </source>
</evidence>
<comment type="caution">
    <text evidence="9">The sequence shown here is derived from an EMBL/GenBank/DDBJ whole genome shotgun (WGS) entry which is preliminary data.</text>
</comment>
<gene>
    <name evidence="9" type="ORF">PAALTS15_13907</name>
</gene>
<evidence type="ECO:0000259" key="8">
    <source>
        <dbReference type="PROSITE" id="PS50893"/>
    </source>
</evidence>
<dbReference type="InterPro" id="IPR003439">
    <property type="entry name" value="ABC_transporter-like_ATP-bd"/>
</dbReference>
<sequence length="349" mass="38884">MTTQNDMILQVNDLHISFKTFAGKVQAVRGVDFALRKGETLAIVGESGSGKSVTNKAIVGILSKNAVIERGSILYRGQDLTKYTEKQYTEIRGSKIAMIFQDPLSSLNPVMKIGKQIMEALRAQQLSKAEAKAKALELMEAVGIPNAEKRFHQYPFQFSGGMRQRIVIAIALACDPEILICDEPTTALDVTIQAQILDLIKKIQQERQLSVVFITHDLGVVANVADRVGVMYAGKVVEHGTVDEIFYNPKHPYTWSLLVSMPDLDTGASDELLVIPGTPPNMLYPPKGDAFAPRNRYAMHIDFEEEPPMYRVSDTHYAATWLLHPNAPKVELPDVLKRRIEQQTGRLVR</sequence>
<name>S9SRF0_PAEAL</name>
<dbReference type="Proteomes" id="UP000015344">
    <property type="component" value="Unassembled WGS sequence"/>
</dbReference>
<evidence type="ECO:0000256" key="2">
    <source>
        <dbReference type="ARBA" id="ARBA00005417"/>
    </source>
</evidence>
<dbReference type="SMART" id="SM00382">
    <property type="entry name" value="AAA"/>
    <property type="match status" value="1"/>
</dbReference>
<evidence type="ECO:0000256" key="4">
    <source>
        <dbReference type="ARBA" id="ARBA00022475"/>
    </source>
</evidence>
<dbReference type="GO" id="GO:0005524">
    <property type="term" value="F:ATP binding"/>
    <property type="evidence" value="ECO:0007669"/>
    <property type="project" value="UniProtKB-KW"/>
</dbReference>
<dbReference type="Pfam" id="PF00005">
    <property type="entry name" value="ABC_tran"/>
    <property type="match status" value="1"/>
</dbReference>
<protein>
    <submittedName>
        <fullName evidence="9">Oligopeptide ABC transporter ATP-binding protein</fullName>
    </submittedName>
</protein>
<organism evidence="9 10">
    <name type="scientific">Paenibacillus alvei TS-15</name>
    <dbReference type="NCBI Taxonomy" id="1117108"/>
    <lineage>
        <taxon>Bacteria</taxon>
        <taxon>Bacillati</taxon>
        <taxon>Bacillota</taxon>
        <taxon>Bacilli</taxon>
        <taxon>Bacillales</taxon>
        <taxon>Paenibacillaceae</taxon>
        <taxon>Paenibacillus</taxon>
    </lineage>
</organism>
<dbReference type="SUPFAM" id="SSF52540">
    <property type="entry name" value="P-loop containing nucleoside triphosphate hydrolases"/>
    <property type="match status" value="1"/>
</dbReference>
<keyword evidence="5" id="KW-0547">Nucleotide-binding</keyword>
<dbReference type="PATRIC" id="fig|1117108.3.peg.2884"/>
<dbReference type="PROSITE" id="PS00211">
    <property type="entry name" value="ABC_TRANSPORTER_1"/>
    <property type="match status" value="1"/>
</dbReference>
<keyword evidence="7" id="KW-0472">Membrane</keyword>
<dbReference type="GO" id="GO:0005886">
    <property type="term" value="C:plasma membrane"/>
    <property type="evidence" value="ECO:0007669"/>
    <property type="project" value="UniProtKB-SubCell"/>
</dbReference>
<dbReference type="CDD" id="cd03257">
    <property type="entry name" value="ABC_NikE_OppD_transporters"/>
    <property type="match status" value="1"/>
</dbReference>
<dbReference type="NCBIfam" id="TIGR01727">
    <property type="entry name" value="oligo_HPY"/>
    <property type="match status" value="1"/>
</dbReference>
<dbReference type="PANTHER" id="PTHR43297">
    <property type="entry name" value="OLIGOPEPTIDE TRANSPORT ATP-BINDING PROTEIN APPD"/>
    <property type="match status" value="1"/>
</dbReference>
<dbReference type="RefSeq" id="WP_021260108.1">
    <property type="nucleotide sequence ID" value="NZ_ATMT01000053.1"/>
</dbReference>
<dbReference type="Pfam" id="PF08352">
    <property type="entry name" value="oligo_HPY"/>
    <property type="match status" value="1"/>
</dbReference>
<evidence type="ECO:0000256" key="3">
    <source>
        <dbReference type="ARBA" id="ARBA00022448"/>
    </source>
</evidence>
<proteinExistence type="inferred from homology"/>
<dbReference type="InterPro" id="IPR050388">
    <property type="entry name" value="ABC_Ni/Peptide_Import"/>
</dbReference>
<keyword evidence="6 9" id="KW-0067">ATP-binding</keyword>
<evidence type="ECO:0000313" key="9">
    <source>
        <dbReference type="EMBL" id="EPY06703.1"/>
    </source>
</evidence>
<dbReference type="InterPro" id="IPR017871">
    <property type="entry name" value="ABC_transporter-like_CS"/>
</dbReference>
<dbReference type="AlphaFoldDB" id="S9SRF0"/>
<reference evidence="9 10" key="1">
    <citation type="submission" date="2013-05" db="EMBL/GenBank/DDBJ databases">
        <authorList>
            <person name="Strain E.A."/>
            <person name="Brown E."/>
            <person name="Allard M.W."/>
            <person name="Luo Y.L."/>
        </authorList>
    </citation>
    <scope>NUCLEOTIDE SEQUENCE [LARGE SCALE GENOMIC DNA]</scope>
    <source>
        <strain evidence="9 10">TS-15</strain>
    </source>
</reference>
<keyword evidence="4" id="KW-1003">Cell membrane</keyword>
<dbReference type="InterPro" id="IPR003593">
    <property type="entry name" value="AAA+_ATPase"/>
</dbReference>
<evidence type="ECO:0000256" key="1">
    <source>
        <dbReference type="ARBA" id="ARBA00004202"/>
    </source>
</evidence>